<gene>
    <name evidence="2" type="ORF">MFU01_07040</name>
    <name evidence="3" type="ORF">SAMN05443572_101785</name>
</gene>
<accession>A0A511SVU0</accession>
<dbReference type="AlphaFoldDB" id="A0A511SVU0"/>
<evidence type="ECO:0000313" key="5">
    <source>
        <dbReference type="Proteomes" id="UP000321514"/>
    </source>
</evidence>
<dbReference type="EMBL" id="BJXR01000011">
    <property type="protein sequence ID" value="GEN05667.1"/>
    <property type="molecule type" value="Genomic_DNA"/>
</dbReference>
<organism evidence="2 5">
    <name type="scientific">Myxococcus fulvus</name>
    <dbReference type="NCBI Taxonomy" id="33"/>
    <lineage>
        <taxon>Bacteria</taxon>
        <taxon>Pseudomonadati</taxon>
        <taxon>Myxococcota</taxon>
        <taxon>Myxococcia</taxon>
        <taxon>Myxococcales</taxon>
        <taxon>Cystobacterineae</taxon>
        <taxon>Myxococcaceae</taxon>
        <taxon>Myxococcus</taxon>
    </lineage>
</organism>
<dbReference type="Proteomes" id="UP000321514">
    <property type="component" value="Unassembled WGS sequence"/>
</dbReference>
<name>A0A511SVU0_MYXFU</name>
<proteinExistence type="predicted"/>
<dbReference type="STRING" id="1334629.MFUL124B02_04900"/>
<keyword evidence="1" id="KW-0732">Signal</keyword>
<evidence type="ECO:0000313" key="4">
    <source>
        <dbReference type="Proteomes" id="UP000183760"/>
    </source>
</evidence>
<reference evidence="3 4" key="1">
    <citation type="submission" date="2016-10" db="EMBL/GenBank/DDBJ databases">
        <authorList>
            <person name="Varghese N."/>
            <person name="Submissions S."/>
        </authorList>
    </citation>
    <scope>NUCLEOTIDE SEQUENCE [LARGE SCALE GENOMIC DNA]</scope>
    <source>
        <strain evidence="3 4">DSM 16525</strain>
    </source>
</reference>
<dbReference type="RefSeq" id="WP_074949096.1">
    <property type="nucleotide sequence ID" value="NZ_BJXR01000011.1"/>
</dbReference>
<feature type="chain" id="PRO_5023045693" description="Lipoprotein" evidence="1">
    <location>
        <begin position="18"/>
        <end position="217"/>
    </location>
</feature>
<evidence type="ECO:0000256" key="1">
    <source>
        <dbReference type="SAM" id="SignalP"/>
    </source>
</evidence>
<dbReference type="Proteomes" id="UP000183760">
    <property type="component" value="Unassembled WGS sequence"/>
</dbReference>
<keyword evidence="4" id="KW-1185">Reference proteome</keyword>
<protein>
    <recommendedName>
        <fullName evidence="6">Lipoprotein</fullName>
    </recommendedName>
</protein>
<sequence>MRALLLLAVLMASFAQAQTARPSSLIPNFDDARDKAPERSCDKDWSGRVTWGLCTLSRQPDSLWFLEKNDALIRASSKVCGQNQSIKSLTLSSCGKTDATVVDATPCAARITTCLHELGTGLIAVEHYDVGNSTTYVRVYDVPNRKRLTSEQWTNGCTSSACSVGSLQDVDGDGLPEIVFRQSREPTARPERILKWKGNSFQDVGRFLWKGQPTQAR</sequence>
<dbReference type="EMBL" id="FOIB01000001">
    <property type="protein sequence ID" value="SES99396.1"/>
    <property type="molecule type" value="Genomic_DNA"/>
</dbReference>
<comment type="caution">
    <text evidence="2">The sequence shown here is derived from an EMBL/GenBank/DDBJ whole genome shotgun (WGS) entry which is preliminary data.</text>
</comment>
<feature type="signal peptide" evidence="1">
    <location>
        <begin position="1"/>
        <end position="17"/>
    </location>
</feature>
<evidence type="ECO:0000313" key="2">
    <source>
        <dbReference type="EMBL" id="GEN05667.1"/>
    </source>
</evidence>
<evidence type="ECO:0008006" key="6">
    <source>
        <dbReference type="Google" id="ProtNLM"/>
    </source>
</evidence>
<reference evidence="2 5" key="2">
    <citation type="submission" date="2019-07" db="EMBL/GenBank/DDBJ databases">
        <title>Whole genome shotgun sequence of Myxococcus fulvus NBRC 100333.</title>
        <authorList>
            <person name="Hosoyama A."/>
            <person name="Uohara A."/>
            <person name="Ohji S."/>
            <person name="Ichikawa N."/>
        </authorList>
    </citation>
    <scope>NUCLEOTIDE SEQUENCE [LARGE SCALE GENOMIC DNA]</scope>
    <source>
        <strain evidence="2 5">NBRC 100333</strain>
    </source>
</reference>
<evidence type="ECO:0000313" key="3">
    <source>
        <dbReference type="EMBL" id="SES99396.1"/>
    </source>
</evidence>
<dbReference type="OrthoDB" id="5503128at2"/>